<dbReference type="AlphaFoldDB" id="A0AAN9G345"/>
<dbReference type="GO" id="GO:0005634">
    <property type="term" value="C:nucleus"/>
    <property type="evidence" value="ECO:0007669"/>
    <property type="project" value="UniProtKB-SubCell"/>
</dbReference>
<feature type="domain" description="C3H1-type" evidence="5">
    <location>
        <begin position="738"/>
        <end position="761"/>
    </location>
</feature>
<proteinExistence type="predicted"/>
<feature type="compositionally biased region" description="Basic and acidic residues" evidence="4">
    <location>
        <begin position="1246"/>
        <end position="1266"/>
    </location>
</feature>
<feature type="region of interest" description="Disordered" evidence="4">
    <location>
        <begin position="660"/>
        <end position="730"/>
    </location>
</feature>
<keyword evidence="3" id="KW-0862">Zinc</keyword>
<feature type="region of interest" description="Disordered" evidence="4">
    <location>
        <begin position="1155"/>
        <end position="1266"/>
    </location>
</feature>
<name>A0AAN9G345_9CAEN</name>
<keyword evidence="8" id="KW-1185">Reference proteome</keyword>
<feature type="compositionally biased region" description="Basic and acidic residues" evidence="4">
    <location>
        <begin position="330"/>
        <end position="358"/>
    </location>
</feature>
<dbReference type="Pfam" id="PF00644">
    <property type="entry name" value="PARP"/>
    <property type="match status" value="1"/>
</dbReference>
<feature type="compositionally biased region" description="Basic and acidic residues" evidence="4">
    <location>
        <begin position="29"/>
        <end position="50"/>
    </location>
</feature>
<feature type="region of interest" description="Disordered" evidence="4">
    <location>
        <begin position="594"/>
        <end position="640"/>
    </location>
</feature>
<dbReference type="InterPro" id="IPR000571">
    <property type="entry name" value="Znf_CCCH"/>
</dbReference>
<feature type="compositionally biased region" description="Pro residues" evidence="4">
    <location>
        <begin position="169"/>
        <end position="184"/>
    </location>
</feature>
<evidence type="ECO:0000256" key="4">
    <source>
        <dbReference type="SAM" id="MobiDB-lite"/>
    </source>
</evidence>
<dbReference type="Proteomes" id="UP001374579">
    <property type="component" value="Unassembled WGS sequence"/>
</dbReference>
<reference evidence="7 8" key="1">
    <citation type="submission" date="2024-02" db="EMBL/GenBank/DDBJ databases">
        <title>Chromosome-scale genome assembly of the rough periwinkle Littorina saxatilis.</title>
        <authorList>
            <person name="De Jode A."/>
            <person name="Faria R."/>
            <person name="Formenti G."/>
            <person name="Sims Y."/>
            <person name="Smith T.P."/>
            <person name="Tracey A."/>
            <person name="Wood J.M.D."/>
            <person name="Zagrodzka Z.B."/>
            <person name="Johannesson K."/>
            <person name="Butlin R.K."/>
            <person name="Leder E.H."/>
        </authorList>
    </citation>
    <scope>NUCLEOTIDE SEQUENCE [LARGE SCALE GENOMIC DNA]</scope>
    <source>
        <strain evidence="7">Snail1</strain>
        <tissue evidence="7">Muscle</tissue>
    </source>
</reference>
<dbReference type="GO" id="GO:0003950">
    <property type="term" value="F:NAD+ poly-ADP-ribosyltransferase activity"/>
    <property type="evidence" value="ECO:0007669"/>
    <property type="project" value="InterPro"/>
</dbReference>
<dbReference type="SUPFAM" id="SSF56399">
    <property type="entry name" value="ADP-ribosylation"/>
    <property type="match status" value="1"/>
</dbReference>
<feature type="compositionally biased region" description="Polar residues" evidence="4">
    <location>
        <begin position="254"/>
        <end position="304"/>
    </location>
</feature>
<sequence>MSFEVNFGSQSNAPDRGGGSRGGRHRGGQRAEQHKDQSGKTEPGDRDQSRGRGRGRGGRRRAGRGYRGRGRGGNRAAGEGNKEDEEGEYDEDDGGDSDGGSSVTSEGQGRGGRRGGDRGRGHGGRDHGGRGRGGNQGYEQRGGKEATHHTEGQPKEVHIHHYYSHGPNETPPPPPQGGTYPPPSGNYHQPYPGPPPPPPSYPSYPQQPPTSYPSQPGYQPAYPPTYGQPFPAHATFSQAGPLPGSRPPLLNQPPLYTSPSQTPYRQPQPEQNYNTGYQKHQQQSRSEPGQSAGSERGSRQNLNQRPAAEKGGEGKQKQQDQHTKKGPKSKRNESEQRENTGNQDKARKAGQKQEDGEAAKPSNIPELGPDEWIKIFNLLLRQFQGRTKLGTLLSQKGNLFKGFSHEDAAEWLKHSNRFLTFEKNGVVKYVSVSYKEARSCFKYKKHNTDRCVNETCPWFHICRDFIAGCCPWDSSCHFNHSFHTKSNAKVCVEAGLQAFTDEEIRIISFRSSPVVCMKFGKGACQELDCPDIHICPQFLRDECNDEACNFGHLVKGPEHNNWVLTTYHMQGIPEQTLRKMVIAPDTDLSALDAQAKQVPPDPAEKFKKPAPGMKKAQSKDRLLDNSETPATKGQNLQKGRSQEALFQKLEMLLPTTFPVQEKRVRRRGKQQSGRDQDENGRDEEQNWHGKEQMVRSLSPQQSPPKPSQRPRPLSPNRAASKEGGDNQRPWPASHYTHLCEQFSWTGKCSRNYLCPRYHHRDKPPHVWQVHVSMEWQDFSTTDNFDIEQHFCALASHEVFEAVLDNIGGVKLSLDFNAMTAKVLNNYGADSAMSPGLLLKLRRWSTPSYVETEGNTPLNYYTQWCWYQMGDQGKMQPFIPGTLQYTLEEKSNRGQQKYFFEAGEERFLLLLQEMVLINLTQGSSSNVMRRPVSSFPDMSTFLLSEPPHCRHANLPTHWSSIDHYQDFEMVELDSSGTEYLDVARSFHTTVTRESDTILRVFRVQNPGLWDKYCSTRRSMTPRDGNVQDVAEKKLYHGTPTLQAARGICANNIDFRRSGEYAGSRYGRGAYFSTHAMYSKNFTRGPDRYMFLAKVLVGKYTRGEQSYTSPPVREGLKLYDSCVDDESAPTIFVIFDLAQSYPEYLIQFEDARIESPLGQQQSPGVGPAAVLGSGSGFSGQDPLGSSRSGITPGSAAQKPVPAPRPSARPLPRGVQYTTQDAGLQYSNPYAHSATGVAGAVPKSQARASPDKTKSSSAKKSDNDKCLIS</sequence>
<evidence type="ECO:0000256" key="2">
    <source>
        <dbReference type="ARBA" id="ARBA00023242"/>
    </source>
</evidence>
<dbReference type="GO" id="GO:1990404">
    <property type="term" value="F:NAD+-protein mono-ADP-ribosyltransferase activity"/>
    <property type="evidence" value="ECO:0007669"/>
    <property type="project" value="TreeGrafter"/>
</dbReference>
<dbReference type="PANTHER" id="PTHR45740">
    <property type="entry name" value="POLY [ADP-RIBOSE] POLYMERASE"/>
    <property type="match status" value="1"/>
</dbReference>
<feature type="domain" description="PARP catalytic" evidence="6">
    <location>
        <begin position="953"/>
        <end position="1167"/>
    </location>
</feature>
<evidence type="ECO:0000259" key="6">
    <source>
        <dbReference type="PROSITE" id="PS51059"/>
    </source>
</evidence>
<protein>
    <submittedName>
        <fullName evidence="7">Uncharacterized protein</fullName>
    </submittedName>
</protein>
<evidence type="ECO:0000313" key="8">
    <source>
        <dbReference type="Proteomes" id="UP001374579"/>
    </source>
</evidence>
<gene>
    <name evidence="7" type="ORF">V1264_007310</name>
</gene>
<accession>A0AAN9G345</accession>
<comment type="subcellular location">
    <subcellularLocation>
        <location evidence="1">Nucleus</location>
    </subcellularLocation>
</comment>
<feature type="region of interest" description="Disordered" evidence="4">
    <location>
        <begin position="1"/>
        <end position="366"/>
    </location>
</feature>
<dbReference type="PROSITE" id="PS51059">
    <property type="entry name" value="PARP_CATALYTIC"/>
    <property type="match status" value="1"/>
</dbReference>
<dbReference type="Gene3D" id="3.90.228.10">
    <property type="match status" value="1"/>
</dbReference>
<dbReference type="InterPro" id="IPR037197">
    <property type="entry name" value="WWE_dom_sf"/>
</dbReference>
<feature type="compositionally biased region" description="Basic and acidic residues" evidence="4">
    <location>
        <begin position="307"/>
        <end position="323"/>
    </location>
</feature>
<keyword evidence="3" id="KW-0479">Metal-binding</keyword>
<feature type="domain" description="C3H1-type" evidence="5">
    <location>
        <begin position="461"/>
        <end position="483"/>
    </location>
</feature>
<evidence type="ECO:0000256" key="3">
    <source>
        <dbReference type="PROSITE-ProRule" id="PRU00723"/>
    </source>
</evidence>
<dbReference type="Gene3D" id="3.30.720.50">
    <property type="match status" value="1"/>
</dbReference>
<feature type="compositionally biased region" description="Pro residues" evidence="4">
    <location>
        <begin position="701"/>
        <end position="713"/>
    </location>
</feature>
<dbReference type="InterPro" id="IPR012317">
    <property type="entry name" value="Poly(ADP-ribose)pol_cat_dom"/>
</dbReference>
<feature type="compositionally biased region" description="Pro residues" evidence="4">
    <location>
        <begin position="191"/>
        <end position="211"/>
    </location>
</feature>
<feature type="compositionally biased region" description="Basic and acidic residues" evidence="4">
    <location>
        <begin position="114"/>
        <end position="129"/>
    </location>
</feature>
<organism evidence="7 8">
    <name type="scientific">Littorina saxatilis</name>
    <dbReference type="NCBI Taxonomy" id="31220"/>
    <lineage>
        <taxon>Eukaryota</taxon>
        <taxon>Metazoa</taxon>
        <taxon>Spiralia</taxon>
        <taxon>Lophotrochozoa</taxon>
        <taxon>Mollusca</taxon>
        <taxon>Gastropoda</taxon>
        <taxon>Caenogastropoda</taxon>
        <taxon>Littorinimorpha</taxon>
        <taxon>Littorinoidea</taxon>
        <taxon>Littorinidae</taxon>
        <taxon>Littorina</taxon>
    </lineage>
</organism>
<feature type="zinc finger region" description="C3H1-type" evidence="3">
    <location>
        <begin position="738"/>
        <end position="761"/>
    </location>
</feature>
<keyword evidence="2" id="KW-0539">Nucleus</keyword>
<evidence type="ECO:0000259" key="5">
    <source>
        <dbReference type="PROSITE" id="PS50103"/>
    </source>
</evidence>
<comment type="caution">
    <text evidence="7">The sequence shown here is derived from an EMBL/GenBank/DDBJ whole genome shotgun (WGS) entry which is preliminary data.</text>
</comment>
<evidence type="ECO:0000313" key="7">
    <source>
        <dbReference type="EMBL" id="KAK7093586.1"/>
    </source>
</evidence>
<dbReference type="PANTHER" id="PTHR45740:SF4">
    <property type="entry name" value="PROTEIN MONO-ADP-RIBOSYLTRANSFERASE PARP11"/>
    <property type="match status" value="1"/>
</dbReference>
<feature type="compositionally biased region" description="Basic residues" evidence="4">
    <location>
        <begin position="51"/>
        <end position="72"/>
    </location>
</feature>
<evidence type="ECO:0000256" key="1">
    <source>
        <dbReference type="ARBA" id="ARBA00004123"/>
    </source>
</evidence>
<dbReference type="EMBL" id="JBAMIC010000019">
    <property type="protein sequence ID" value="KAK7093586.1"/>
    <property type="molecule type" value="Genomic_DNA"/>
</dbReference>
<feature type="compositionally biased region" description="Polar residues" evidence="4">
    <location>
        <begin position="625"/>
        <end position="639"/>
    </location>
</feature>
<dbReference type="PROSITE" id="PS50103">
    <property type="entry name" value="ZF_C3H1"/>
    <property type="match status" value="2"/>
</dbReference>
<feature type="compositionally biased region" description="Basic and acidic residues" evidence="4">
    <location>
        <begin position="141"/>
        <end position="159"/>
    </location>
</feature>
<feature type="zinc finger region" description="C3H1-type" evidence="3">
    <location>
        <begin position="461"/>
        <end position="483"/>
    </location>
</feature>
<feature type="compositionally biased region" description="Basic and acidic residues" evidence="4">
    <location>
        <begin position="672"/>
        <end position="693"/>
    </location>
</feature>
<keyword evidence="3" id="KW-0863">Zinc-finger</keyword>
<dbReference type="InterPro" id="IPR051712">
    <property type="entry name" value="ARTD-AVP"/>
</dbReference>
<dbReference type="GO" id="GO:0008270">
    <property type="term" value="F:zinc ion binding"/>
    <property type="evidence" value="ECO:0007669"/>
    <property type="project" value="UniProtKB-KW"/>
</dbReference>
<feature type="compositionally biased region" description="Polar residues" evidence="4">
    <location>
        <begin position="1213"/>
        <end position="1227"/>
    </location>
</feature>
<feature type="compositionally biased region" description="Acidic residues" evidence="4">
    <location>
        <begin position="82"/>
        <end position="96"/>
    </location>
</feature>